<evidence type="ECO:0000256" key="2">
    <source>
        <dbReference type="SAM" id="SignalP"/>
    </source>
</evidence>
<evidence type="ECO:0000313" key="4">
    <source>
        <dbReference type="EMBL" id="MRW93859.1"/>
    </source>
</evidence>
<feature type="signal peptide" evidence="2">
    <location>
        <begin position="1"/>
        <end position="33"/>
    </location>
</feature>
<reference evidence="4 5" key="1">
    <citation type="submission" date="2019-11" db="EMBL/GenBank/DDBJ databases">
        <title>Novel species isolated from a subtropical stream in China.</title>
        <authorList>
            <person name="Lu H."/>
        </authorList>
    </citation>
    <scope>NUCLEOTIDE SEQUENCE [LARGE SCALE GENOMIC DNA]</scope>
    <source>
        <strain evidence="4 5">FT80W</strain>
    </source>
</reference>
<feature type="chain" id="PRO_5026010310" description="DUF6701 domain-containing protein" evidence="2">
    <location>
        <begin position="34"/>
        <end position="1066"/>
    </location>
</feature>
<evidence type="ECO:0000259" key="3">
    <source>
        <dbReference type="Pfam" id="PF20419"/>
    </source>
</evidence>
<dbReference type="Proteomes" id="UP000433309">
    <property type="component" value="Unassembled WGS sequence"/>
</dbReference>
<proteinExistence type="inferred from homology"/>
<dbReference type="RefSeq" id="WP_154382699.1">
    <property type="nucleotide sequence ID" value="NZ_WKJK01000020.1"/>
</dbReference>
<organism evidence="4 5">
    <name type="scientific">Duganella guangzhouensis</name>
    <dbReference type="NCBI Taxonomy" id="2666084"/>
    <lineage>
        <taxon>Bacteria</taxon>
        <taxon>Pseudomonadati</taxon>
        <taxon>Pseudomonadota</taxon>
        <taxon>Betaproteobacteria</taxon>
        <taxon>Burkholderiales</taxon>
        <taxon>Oxalobacteraceae</taxon>
        <taxon>Telluria group</taxon>
        <taxon>Duganella</taxon>
    </lineage>
</organism>
<keyword evidence="5" id="KW-1185">Reference proteome</keyword>
<dbReference type="PANTHER" id="PTHR35024:SF4">
    <property type="entry name" value="POLYMER-FORMING CYTOSKELETAL PROTEIN"/>
    <property type="match status" value="1"/>
</dbReference>
<evidence type="ECO:0000256" key="1">
    <source>
        <dbReference type="ARBA" id="ARBA00044755"/>
    </source>
</evidence>
<name>A0A6I2LC76_9BURK</name>
<evidence type="ECO:0000313" key="5">
    <source>
        <dbReference type="Proteomes" id="UP000433309"/>
    </source>
</evidence>
<dbReference type="EMBL" id="WKJK01000020">
    <property type="protein sequence ID" value="MRW93859.1"/>
    <property type="molecule type" value="Genomic_DNA"/>
</dbReference>
<sequence length="1066" mass="105612">MWLNVLTMLRRATAPLAALSLLLLLVHSGSAAAANVNFNGGAVSNCTLSGSTYSCTSIPLGSSDFAVIASGYTVVVSSSFAPAYNQGLTMSGTAVLQTSGSNNIDLSASNNLSVSGGTISAGGNFKLGASTQSITANVNAATITTAGSATYITGNVSASGAISFGSSTTVTGSVSAASITTGSATTITGSLTVSGTADLGSAIKVNGNVNANAVKTGSPATIGGNIVSSTTIDLGSGTAVSGSISGTTITTTSAVTLSGNINASTSFTLASGSTVTGNITAPVVTLSSSSSTVKGDITATTSLDIGSSDIVTGTVTAGSLSMRASGSTINGTTKISGDVDMASGSTINGDLTARNVTQHASSAVINGNAAVNSIYIDWGDSVSKTITCTGTGAVGCSCVTKADPNYQPTCGAATPSVADHILITHGGSALTCQPQSVTLTACANSSCSSTYTGSTTVTLTPGGGSVTFTGSTTATVSQSAAGTTNLATSATTTCLNTSTNPNTSSCAMTFSDSGLVLTAPDHVSMASATLNIQALKASANSTKSCVPLVQNSTVPLKFSCGYTNPSSGTMSPSIASSPVACNGGTTNVNVTFDGNGLATPALAYADVGTMSLQASYTSGNNGASGSTSFTTAPASFKIDATATSPVSLLNGAFARASDTFTLKVSAINTSGAVTPNFGRESTAESFIISQNLKLPSDGVNNITKGTFAAISSGVGSSTSGNAGLWAFTETGTITLNAALTNSSSYYLGKTVTGFNTKGTVDLRFVPHHFDTVLVSGIPMKCTDVGGYSNPCTGNTSGSFVYSKQGFFLTVNAYRDSSTISQNYRLKTVSADSADVSRAITLSAWTAAGGTTAAPYLSFTTTPAFTFSSGVGQILGAPNVVVLPILAFTGTAVGPTTVFLRAIDADGATSLRSSAVEAPLTIVSGGMMINNAYGSSTSAVPVEVRAMYFSSAAATYLFNPTFSPVSSAGNAVVGAAIPLATSDGSYATCTGALSCTTLQLVAGKLQFSGGKGSFSLAAPKASGSVLVRLKQSVIDSYIPYLPMINGGTVTTGVSRPGPVVYTREVYN</sequence>
<feature type="domain" description="DUF6701" evidence="3">
    <location>
        <begin position="492"/>
        <end position="1063"/>
    </location>
</feature>
<accession>A0A6I2LC76</accession>
<protein>
    <recommendedName>
        <fullName evidence="3">DUF6701 domain-containing protein</fullName>
    </recommendedName>
</protein>
<gene>
    <name evidence="4" type="ORF">GJ699_28095</name>
</gene>
<dbReference type="Pfam" id="PF20419">
    <property type="entry name" value="DUF6701"/>
    <property type="match status" value="1"/>
</dbReference>
<comment type="caution">
    <text evidence="4">The sequence shown here is derived from an EMBL/GenBank/DDBJ whole genome shotgun (WGS) entry which is preliminary data.</text>
</comment>
<dbReference type="Pfam" id="PF04519">
    <property type="entry name" value="Bactofilin"/>
    <property type="match status" value="1"/>
</dbReference>
<dbReference type="InterPro" id="IPR007607">
    <property type="entry name" value="BacA/B"/>
</dbReference>
<dbReference type="PANTHER" id="PTHR35024">
    <property type="entry name" value="HYPOTHETICAL CYTOSOLIC PROTEIN"/>
    <property type="match status" value="1"/>
</dbReference>
<comment type="similarity">
    <text evidence="1">Belongs to the bactofilin family.</text>
</comment>
<dbReference type="AlphaFoldDB" id="A0A6I2LC76"/>
<keyword evidence="2" id="KW-0732">Signal</keyword>
<dbReference type="InterPro" id="IPR046524">
    <property type="entry name" value="DUF6701"/>
</dbReference>